<evidence type="ECO:0000313" key="2">
    <source>
        <dbReference type="Proteomes" id="UP001152519"/>
    </source>
</evidence>
<proteinExistence type="predicted"/>
<protein>
    <submittedName>
        <fullName evidence="1">Uncharacterized protein</fullName>
    </submittedName>
</protein>
<accession>A0A9W4EAS9</accession>
<name>A0A9W4EAS9_9ACTN</name>
<dbReference type="AlphaFoldDB" id="A0A9W4EAS9"/>
<sequence length="110" mass="11352">MPFSARMTHNFPGPAWQRGHVTFGQSSSFGGTARCGADRVSAGPGHSACAGLPRSVRRRTPSSIGYPHAVQTSGPFRRAGRLAARGSRAGTVLLDPSAWVTVTSDAGGTS</sequence>
<keyword evidence="2" id="KW-1185">Reference proteome</keyword>
<gene>
    <name evidence="1" type="ORF">SCOCK_580035</name>
</gene>
<organism evidence="1 2">
    <name type="scientific">Actinacidiphila cocklensis</name>
    <dbReference type="NCBI Taxonomy" id="887465"/>
    <lineage>
        <taxon>Bacteria</taxon>
        <taxon>Bacillati</taxon>
        <taxon>Actinomycetota</taxon>
        <taxon>Actinomycetes</taxon>
        <taxon>Kitasatosporales</taxon>
        <taxon>Streptomycetaceae</taxon>
        <taxon>Actinacidiphila</taxon>
    </lineage>
</organism>
<dbReference type="EMBL" id="CAJSLV010000090">
    <property type="protein sequence ID" value="CAG6397608.1"/>
    <property type="molecule type" value="Genomic_DNA"/>
</dbReference>
<reference evidence="1" key="1">
    <citation type="submission" date="2021-05" db="EMBL/GenBank/DDBJ databases">
        <authorList>
            <person name="Arsene-Ploetze F."/>
        </authorList>
    </citation>
    <scope>NUCLEOTIDE SEQUENCE</scope>
    <source>
        <strain evidence="1">DSM 42138</strain>
    </source>
</reference>
<evidence type="ECO:0000313" key="1">
    <source>
        <dbReference type="EMBL" id="CAG6397608.1"/>
    </source>
</evidence>
<comment type="caution">
    <text evidence="1">The sequence shown here is derived from an EMBL/GenBank/DDBJ whole genome shotgun (WGS) entry which is preliminary data.</text>
</comment>
<dbReference type="Proteomes" id="UP001152519">
    <property type="component" value="Unassembled WGS sequence"/>
</dbReference>